<dbReference type="RefSeq" id="WP_179590639.1">
    <property type="nucleotide sequence ID" value="NZ_JACBYR010000003.1"/>
</dbReference>
<evidence type="ECO:0000313" key="8">
    <source>
        <dbReference type="Proteomes" id="UP000542125"/>
    </source>
</evidence>
<dbReference type="InterPro" id="IPR001173">
    <property type="entry name" value="Glyco_trans_2-like"/>
</dbReference>
<dbReference type="PANTHER" id="PTHR43646:SF2">
    <property type="entry name" value="GLYCOSYLTRANSFERASE 2-LIKE DOMAIN-CONTAINING PROTEIN"/>
    <property type="match status" value="1"/>
</dbReference>
<keyword evidence="4 7" id="KW-0808">Transferase</keyword>
<evidence type="ECO:0000256" key="5">
    <source>
        <dbReference type="ARBA" id="ARBA00023136"/>
    </source>
</evidence>
<dbReference type="Proteomes" id="UP000542125">
    <property type="component" value="Unassembled WGS sequence"/>
</dbReference>
<evidence type="ECO:0000313" key="7">
    <source>
        <dbReference type="EMBL" id="NYE86019.1"/>
    </source>
</evidence>
<gene>
    <name evidence="7" type="ORF">FHW18_005338</name>
</gene>
<dbReference type="GO" id="GO:0005886">
    <property type="term" value="C:plasma membrane"/>
    <property type="evidence" value="ECO:0007669"/>
    <property type="project" value="UniProtKB-SubCell"/>
</dbReference>
<dbReference type="GO" id="GO:0016757">
    <property type="term" value="F:glycosyltransferase activity"/>
    <property type="evidence" value="ECO:0007669"/>
    <property type="project" value="UniProtKB-KW"/>
</dbReference>
<accession>A0A7Y9IZQ6</accession>
<evidence type="ECO:0000259" key="6">
    <source>
        <dbReference type="Pfam" id="PF00535"/>
    </source>
</evidence>
<feature type="domain" description="Glycosyltransferase 2-like" evidence="6">
    <location>
        <begin position="4"/>
        <end position="159"/>
    </location>
</feature>
<sequence>MIGVVIPAHNEGENLAACLAAVACAAAHPDLRGESVYVVVVLDSCTDDSENVALAHGVGILRVQARNVGLARATGASQLIASGARWLAFTDADTMVARDWLAAQVGLGADAVCGVVSVDDWSAHTAAVRERYERLYQDRDDHRHIHGANFGVSTQAYLRAGGFSALAVSEDVALVEALESTGARIAWSALPRVATSARTDPRAAGGFGDYLRSLAAPAWKPEAVG</sequence>
<evidence type="ECO:0000256" key="3">
    <source>
        <dbReference type="ARBA" id="ARBA00022676"/>
    </source>
</evidence>
<evidence type="ECO:0000256" key="4">
    <source>
        <dbReference type="ARBA" id="ARBA00022679"/>
    </source>
</evidence>
<dbReference type="AlphaFoldDB" id="A0A7Y9IZQ6"/>
<dbReference type="InterPro" id="IPR029044">
    <property type="entry name" value="Nucleotide-diphossugar_trans"/>
</dbReference>
<dbReference type="EMBL" id="JACBYR010000003">
    <property type="protein sequence ID" value="NYE86019.1"/>
    <property type="molecule type" value="Genomic_DNA"/>
</dbReference>
<name>A0A7Y9IZQ6_9BURK</name>
<keyword evidence="5" id="KW-0472">Membrane</keyword>
<proteinExistence type="predicted"/>
<comment type="subcellular location">
    <subcellularLocation>
        <location evidence="1">Cell membrane</location>
    </subcellularLocation>
</comment>
<dbReference type="SUPFAM" id="SSF53448">
    <property type="entry name" value="Nucleotide-diphospho-sugar transferases"/>
    <property type="match status" value="1"/>
</dbReference>
<dbReference type="PANTHER" id="PTHR43646">
    <property type="entry name" value="GLYCOSYLTRANSFERASE"/>
    <property type="match status" value="1"/>
</dbReference>
<evidence type="ECO:0000256" key="2">
    <source>
        <dbReference type="ARBA" id="ARBA00022475"/>
    </source>
</evidence>
<keyword evidence="2" id="KW-1003">Cell membrane</keyword>
<dbReference type="Gene3D" id="3.90.550.10">
    <property type="entry name" value="Spore Coat Polysaccharide Biosynthesis Protein SpsA, Chain A"/>
    <property type="match status" value="1"/>
</dbReference>
<comment type="caution">
    <text evidence="7">The sequence shown here is derived from an EMBL/GenBank/DDBJ whole genome shotgun (WGS) entry which is preliminary data.</text>
</comment>
<organism evidence="7 8">
    <name type="scientific">Pigmentiphaga litoralis</name>
    <dbReference type="NCBI Taxonomy" id="516702"/>
    <lineage>
        <taxon>Bacteria</taxon>
        <taxon>Pseudomonadati</taxon>
        <taxon>Pseudomonadota</taxon>
        <taxon>Betaproteobacteria</taxon>
        <taxon>Burkholderiales</taxon>
        <taxon>Alcaligenaceae</taxon>
        <taxon>Pigmentiphaga</taxon>
    </lineage>
</organism>
<keyword evidence="3" id="KW-0328">Glycosyltransferase</keyword>
<protein>
    <submittedName>
        <fullName evidence="7">Glycosyltransferase involved in cell wall biosynthesis</fullName>
    </submittedName>
</protein>
<dbReference type="Pfam" id="PF00535">
    <property type="entry name" value="Glycos_transf_2"/>
    <property type="match status" value="1"/>
</dbReference>
<keyword evidence="8" id="KW-1185">Reference proteome</keyword>
<evidence type="ECO:0000256" key="1">
    <source>
        <dbReference type="ARBA" id="ARBA00004236"/>
    </source>
</evidence>
<reference evidence="7 8" key="1">
    <citation type="submission" date="2020-07" db="EMBL/GenBank/DDBJ databases">
        <title>Genomic Encyclopedia of Type Strains, Phase IV (KMG-V): Genome sequencing to study the core and pangenomes of soil and plant-associated prokaryotes.</title>
        <authorList>
            <person name="Whitman W."/>
        </authorList>
    </citation>
    <scope>NUCLEOTIDE SEQUENCE [LARGE SCALE GENOMIC DNA]</scope>
    <source>
        <strain evidence="7 8">SAS40</strain>
    </source>
</reference>